<keyword evidence="3" id="KW-1185">Reference proteome</keyword>
<evidence type="ECO:0000313" key="3">
    <source>
        <dbReference type="Proteomes" id="UP000266723"/>
    </source>
</evidence>
<proteinExistence type="predicted"/>
<feature type="region of interest" description="Disordered" evidence="1">
    <location>
        <begin position="1"/>
        <end position="60"/>
    </location>
</feature>
<name>A0ABQ7CY35_BRACR</name>
<reference evidence="2 3" key="1">
    <citation type="journal article" date="2020" name="BMC Genomics">
        <title>Intraspecific diversification of the crop wild relative Brassica cretica Lam. using demographic model selection.</title>
        <authorList>
            <person name="Kioukis A."/>
            <person name="Michalopoulou V.A."/>
            <person name="Briers L."/>
            <person name="Pirintsos S."/>
            <person name="Studholme D.J."/>
            <person name="Pavlidis P."/>
            <person name="Sarris P.F."/>
        </authorList>
    </citation>
    <scope>NUCLEOTIDE SEQUENCE [LARGE SCALE GENOMIC DNA]</scope>
    <source>
        <strain evidence="3">cv. PFS-1207/04</strain>
    </source>
</reference>
<evidence type="ECO:0000313" key="2">
    <source>
        <dbReference type="EMBL" id="KAF3564048.1"/>
    </source>
</evidence>
<feature type="compositionally biased region" description="Polar residues" evidence="1">
    <location>
        <begin position="16"/>
        <end position="43"/>
    </location>
</feature>
<dbReference type="EMBL" id="QGKV02000759">
    <property type="protein sequence ID" value="KAF3564048.1"/>
    <property type="molecule type" value="Genomic_DNA"/>
</dbReference>
<gene>
    <name evidence="2" type="ORF">DY000_02017312</name>
</gene>
<accession>A0ABQ7CY35</accession>
<evidence type="ECO:0000256" key="1">
    <source>
        <dbReference type="SAM" id="MobiDB-lite"/>
    </source>
</evidence>
<organism evidence="2 3">
    <name type="scientific">Brassica cretica</name>
    <name type="common">Mustard</name>
    <dbReference type="NCBI Taxonomy" id="69181"/>
    <lineage>
        <taxon>Eukaryota</taxon>
        <taxon>Viridiplantae</taxon>
        <taxon>Streptophyta</taxon>
        <taxon>Embryophyta</taxon>
        <taxon>Tracheophyta</taxon>
        <taxon>Spermatophyta</taxon>
        <taxon>Magnoliopsida</taxon>
        <taxon>eudicotyledons</taxon>
        <taxon>Gunneridae</taxon>
        <taxon>Pentapetalae</taxon>
        <taxon>rosids</taxon>
        <taxon>malvids</taxon>
        <taxon>Brassicales</taxon>
        <taxon>Brassicaceae</taxon>
        <taxon>Brassiceae</taxon>
        <taxon>Brassica</taxon>
    </lineage>
</organism>
<protein>
    <submittedName>
        <fullName evidence="2">Uncharacterized protein</fullName>
    </submittedName>
</protein>
<dbReference type="Proteomes" id="UP000266723">
    <property type="component" value="Unassembled WGS sequence"/>
</dbReference>
<sequence>MTKSRNKGQTVGGKYSGTTFLQTPGRTQTSGSPFYERSGSSVTGIPVSVPGTASSSKKRQIADKENLPYFRIYKTSIYSNQPIDDNIRGTQTLEQGIDSFTLEG</sequence>
<comment type="caution">
    <text evidence="2">The sequence shown here is derived from an EMBL/GenBank/DDBJ whole genome shotgun (WGS) entry which is preliminary data.</text>
</comment>